<keyword evidence="3" id="KW-1185">Reference proteome</keyword>
<feature type="transmembrane region" description="Helical" evidence="1">
    <location>
        <begin position="43"/>
        <end position="63"/>
    </location>
</feature>
<accession>A0A6A6D796</accession>
<evidence type="ECO:0000313" key="2">
    <source>
        <dbReference type="EMBL" id="KAF2175364.1"/>
    </source>
</evidence>
<protein>
    <submittedName>
        <fullName evidence="2">Uncharacterized protein</fullName>
    </submittedName>
</protein>
<dbReference type="AlphaFoldDB" id="A0A6A6D796"/>
<dbReference type="Proteomes" id="UP000800200">
    <property type="component" value="Unassembled WGS sequence"/>
</dbReference>
<proteinExistence type="predicted"/>
<gene>
    <name evidence="2" type="ORF">K469DRAFT_765304</name>
</gene>
<sequence>MRYGVVTCILVLIYYHMTPYGFPNSGSPCLSRASAAAHARDLGGVAPLMFLTITFSTLYAKILKVIYQTLRKLLLVITTSSRSPASTTLLIIRRDLVVLVGTIPQILRFTGMLKLHFGIPS</sequence>
<evidence type="ECO:0000256" key="1">
    <source>
        <dbReference type="SAM" id="Phobius"/>
    </source>
</evidence>
<name>A0A6A6D796_9PEZI</name>
<evidence type="ECO:0000313" key="3">
    <source>
        <dbReference type="Proteomes" id="UP000800200"/>
    </source>
</evidence>
<organism evidence="2 3">
    <name type="scientific">Zopfia rhizophila CBS 207.26</name>
    <dbReference type="NCBI Taxonomy" id="1314779"/>
    <lineage>
        <taxon>Eukaryota</taxon>
        <taxon>Fungi</taxon>
        <taxon>Dikarya</taxon>
        <taxon>Ascomycota</taxon>
        <taxon>Pezizomycotina</taxon>
        <taxon>Dothideomycetes</taxon>
        <taxon>Dothideomycetes incertae sedis</taxon>
        <taxon>Zopfiaceae</taxon>
        <taxon>Zopfia</taxon>
    </lineage>
</organism>
<keyword evidence="1" id="KW-0812">Transmembrane</keyword>
<keyword evidence="1" id="KW-1133">Transmembrane helix</keyword>
<reference evidence="2" key="1">
    <citation type="journal article" date="2020" name="Stud. Mycol.">
        <title>101 Dothideomycetes genomes: a test case for predicting lifestyles and emergence of pathogens.</title>
        <authorList>
            <person name="Haridas S."/>
            <person name="Albert R."/>
            <person name="Binder M."/>
            <person name="Bloem J."/>
            <person name="Labutti K."/>
            <person name="Salamov A."/>
            <person name="Andreopoulos B."/>
            <person name="Baker S."/>
            <person name="Barry K."/>
            <person name="Bills G."/>
            <person name="Bluhm B."/>
            <person name="Cannon C."/>
            <person name="Castanera R."/>
            <person name="Culley D."/>
            <person name="Daum C."/>
            <person name="Ezra D."/>
            <person name="Gonzalez J."/>
            <person name="Henrissat B."/>
            <person name="Kuo A."/>
            <person name="Liang C."/>
            <person name="Lipzen A."/>
            <person name="Lutzoni F."/>
            <person name="Magnuson J."/>
            <person name="Mondo S."/>
            <person name="Nolan M."/>
            <person name="Ohm R."/>
            <person name="Pangilinan J."/>
            <person name="Park H.-J."/>
            <person name="Ramirez L."/>
            <person name="Alfaro M."/>
            <person name="Sun H."/>
            <person name="Tritt A."/>
            <person name="Yoshinaga Y."/>
            <person name="Zwiers L.-H."/>
            <person name="Turgeon B."/>
            <person name="Goodwin S."/>
            <person name="Spatafora J."/>
            <person name="Crous P."/>
            <person name="Grigoriev I."/>
        </authorList>
    </citation>
    <scope>NUCLEOTIDE SEQUENCE</scope>
    <source>
        <strain evidence="2">CBS 207.26</strain>
    </source>
</reference>
<dbReference type="EMBL" id="ML994735">
    <property type="protein sequence ID" value="KAF2175364.1"/>
    <property type="molecule type" value="Genomic_DNA"/>
</dbReference>
<keyword evidence="1" id="KW-0472">Membrane</keyword>